<comment type="caution">
    <text evidence="1">The sequence shown here is derived from an EMBL/GenBank/DDBJ whole genome shotgun (WGS) entry which is preliminary data.</text>
</comment>
<evidence type="ECO:0000313" key="1">
    <source>
        <dbReference type="EMBL" id="RID87510.1"/>
    </source>
</evidence>
<dbReference type="EMBL" id="QWVT01000009">
    <property type="protein sequence ID" value="RID87510.1"/>
    <property type="molecule type" value="Genomic_DNA"/>
</dbReference>
<dbReference type="AlphaFoldDB" id="A0A398BIF4"/>
<dbReference type="Proteomes" id="UP000265816">
    <property type="component" value="Unassembled WGS sequence"/>
</dbReference>
<reference evidence="1 2" key="1">
    <citation type="submission" date="2018-08" db="EMBL/GenBank/DDBJ databases">
        <title>Bacillus jemisoniae sp. nov., Bacillus chryseoplanitiae sp. nov., Bacillus resnikiae sp. nov., and Bacillus frankliniae sp. nov., isolated from Viking spacecraft and associated surfaces.</title>
        <authorList>
            <person name="Seuylemezian A."/>
            <person name="Vaishampayan P."/>
        </authorList>
    </citation>
    <scope>NUCLEOTIDE SEQUENCE [LARGE SCALE GENOMIC DNA]</scope>
    <source>
        <strain evidence="1 2">JJ-247</strain>
    </source>
</reference>
<dbReference type="RefSeq" id="WP_119111770.1">
    <property type="nucleotide sequence ID" value="NZ_CBCSEO010000007.1"/>
</dbReference>
<dbReference type="OrthoDB" id="2850313at2"/>
<evidence type="ECO:0000313" key="2">
    <source>
        <dbReference type="Proteomes" id="UP000265816"/>
    </source>
</evidence>
<gene>
    <name evidence="1" type="ORF">D1970_04895</name>
</gene>
<sequence>MWFLSGGLGLALKIQGGFFENKKYAYELIVSSGLIENIRLEGNNYLLMNKTLQKIDNTKPRTGFYLQVIGNNIPENFSTDKETTRTVFISSY</sequence>
<protein>
    <submittedName>
        <fullName evidence="1">Uncharacterized protein</fullName>
    </submittedName>
</protein>
<name>A0A398BIF4_9BACI</name>
<accession>A0A398BIF4</accession>
<keyword evidence="2" id="KW-1185">Reference proteome</keyword>
<organism evidence="1 2">
    <name type="scientific">Mesobacillus zeae</name>
    <dbReference type="NCBI Taxonomy" id="1917180"/>
    <lineage>
        <taxon>Bacteria</taxon>
        <taxon>Bacillati</taxon>
        <taxon>Bacillota</taxon>
        <taxon>Bacilli</taxon>
        <taxon>Bacillales</taxon>
        <taxon>Bacillaceae</taxon>
        <taxon>Mesobacillus</taxon>
    </lineage>
</organism>
<proteinExistence type="predicted"/>